<sequence>MTLDRGARIFVKLISAFLLIWSFLMPTIETVVTPVSSAIPAVSSGAPGCTSAAVLGQNYDKPESDVPYAAFSVTLLALGLALPVRMPHFSFIIPLLMKSLLLRPIKFTSNYVSV</sequence>
<accession>A0A927CCK0</accession>
<dbReference type="EMBL" id="JACXJA010000019">
    <property type="protein sequence ID" value="MBD2863365.1"/>
    <property type="molecule type" value="Genomic_DNA"/>
</dbReference>
<dbReference type="AlphaFoldDB" id="A0A927CCK0"/>
<dbReference type="Proteomes" id="UP000639396">
    <property type="component" value="Unassembled WGS sequence"/>
</dbReference>
<name>A0A927CCK0_9BACL</name>
<evidence type="ECO:0000313" key="2">
    <source>
        <dbReference type="EMBL" id="MBD2863365.1"/>
    </source>
</evidence>
<dbReference type="RefSeq" id="WP_190928997.1">
    <property type="nucleotide sequence ID" value="NZ_JACXJA010000019.1"/>
</dbReference>
<proteinExistence type="predicted"/>
<keyword evidence="3" id="KW-1185">Reference proteome</keyword>
<keyword evidence="1" id="KW-0812">Transmembrane</keyword>
<evidence type="ECO:0000313" key="3">
    <source>
        <dbReference type="Proteomes" id="UP000639396"/>
    </source>
</evidence>
<feature type="transmembrane region" description="Helical" evidence="1">
    <location>
        <begin position="68"/>
        <end position="96"/>
    </location>
</feature>
<feature type="transmembrane region" description="Helical" evidence="1">
    <location>
        <begin position="9"/>
        <end position="28"/>
    </location>
</feature>
<keyword evidence="1" id="KW-0472">Membrane</keyword>
<gene>
    <name evidence="2" type="ORF">IDH45_15335</name>
</gene>
<keyword evidence="1" id="KW-1133">Transmembrane helix</keyword>
<comment type="caution">
    <text evidence="2">The sequence shown here is derived from an EMBL/GenBank/DDBJ whole genome shotgun (WGS) entry which is preliminary data.</text>
</comment>
<reference evidence="2" key="1">
    <citation type="submission" date="2020-09" db="EMBL/GenBank/DDBJ databases">
        <title>A novel bacterium of genus Paenibacillus, isolated from South China Sea.</title>
        <authorList>
            <person name="Huang H."/>
            <person name="Mo K."/>
            <person name="Hu Y."/>
        </authorList>
    </citation>
    <scope>NUCLEOTIDE SEQUENCE</scope>
    <source>
        <strain evidence="2">IB182363</strain>
    </source>
</reference>
<protein>
    <submittedName>
        <fullName evidence="2">Uncharacterized protein</fullName>
    </submittedName>
</protein>
<organism evidence="2 3">
    <name type="scientific">Paenibacillus oceani</name>
    <dbReference type="NCBI Taxonomy" id="2772510"/>
    <lineage>
        <taxon>Bacteria</taxon>
        <taxon>Bacillati</taxon>
        <taxon>Bacillota</taxon>
        <taxon>Bacilli</taxon>
        <taxon>Bacillales</taxon>
        <taxon>Paenibacillaceae</taxon>
        <taxon>Paenibacillus</taxon>
    </lineage>
</organism>
<evidence type="ECO:0000256" key="1">
    <source>
        <dbReference type="SAM" id="Phobius"/>
    </source>
</evidence>